<dbReference type="Gene3D" id="1.20.1300.20">
    <property type="entry name" value="Peptidase C65 Otubain, subdomain 2"/>
    <property type="match status" value="1"/>
</dbReference>
<dbReference type="InterPro" id="IPR003323">
    <property type="entry name" value="OTU_dom"/>
</dbReference>
<keyword evidence="4" id="KW-0833">Ubl conjugation pathway</keyword>
<dbReference type="GO" id="GO:0043130">
    <property type="term" value="F:ubiquitin binding"/>
    <property type="evidence" value="ECO:0007669"/>
    <property type="project" value="TreeGrafter"/>
</dbReference>
<dbReference type="InterPro" id="IPR042467">
    <property type="entry name" value="Peptidase_C65_otubain_sub2"/>
</dbReference>
<dbReference type="GO" id="GO:0005634">
    <property type="term" value="C:nucleus"/>
    <property type="evidence" value="ECO:0007669"/>
    <property type="project" value="TreeGrafter"/>
</dbReference>
<dbReference type="PROSITE" id="PS50802">
    <property type="entry name" value="OTU"/>
    <property type="match status" value="1"/>
</dbReference>
<dbReference type="PANTHER" id="PTHR12931">
    <property type="entry name" value="UBIQUITIN THIOLESTERASE PROTEIN OTUB"/>
    <property type="match status" value="1"/>
</dbReference>
<evidence type="ECO:0000313" key="9">
    <source>
        <dbReference type="Proteomes" id="UP001430356"/>
    </source>
</evidence>
<keyword evidence="6" id="KW-0788">Thiol protease</keyword>
<gene>
    <name evidence="8" type="ORF">NESM_000559800</name>
</gene>
<dbReference type="Proteomes" id="UP001430356">
    <property type="component" value="Unassembled WGS sequence"/>
</dbReference>
<dbReference type="GO" id="GO:0071108">
    <property type="term" value="P:protein K48-linked deubiquitination"/>
    <property type="evidence" value="ECO:0007669"/>
    <property type="project" value="TreeGrafter"/>
</dbReference>
<dbReference type="AlphaFoldDB" id="A0AAW0ESK6"/>
<evidence type="ECO:0000256" key="2">
    <source>
        <dbReference type="ARBA" id="ARBA00012759"/>
    </source>
</evidence>
<reference evidence="8 9" key="1">
    <citation type="journal article" date="2021" name="MBio">
        <title>A New Model Trypanosomatid, Novymonas esmeraldas: Genomic Perception of Its 'Candidatus Pandoraea novymonadis' Endosymbiont.</title>
        <authorList>
            <person name="Zakharova A."/>
            <person name="Saura A."/>
            <person name="Butenko A."/>
            <person name="Podesvova L."/>
            <person name="Warmusova S."/>
            <person name="Kostygov A.Y."/>
            <person name="Nenarokova A."/>
            <person name="Lukes J."/>
            <person name="Opperdoes F.R."/>
            <person name="Yurchenko V."/>
        </authorList>
    </citation>
    <scope>NUCLEOTIDE SEQUENCE [LARGE SCALE GENOMIC DNA]</scope>
    <source>
        <strain evidence="8 9">E262AT.01</strain>
    </source>
</reference>
<dbReference type="PANTHER" id="PTHR12931:SF15">
    <property type="entry name" value="UBIQUITIN THIOESTERASE OTUBAIN-LIKE"/>
    <property type="match status" value="1"/>
</dbReference>
<dbReference type="InterPro" id="IPR042468">
    <property type="entry name" value="Peptidase_C65_otubain_sub1"/>
</dbReference>
<evidence type="ECO:0000256" key="3">
    <source>
        <dbReference type="ARBA" id="ARBA00022670"/>
    </source>
</evidence>
<dbReference type="SUPFAM" id="SSF54001">
    <property type="entry name" value="Cysteine proteinases"/>
    <property type="match status" value="1"/>
</dbReference>
<keyword evidence="9" id="KW-1185">Reference proteome</keyword>
<accession>A0AAW0ESK6</accession>
<evidence type="ECO:0000256" key="1">
    <source>
        <dbReference type="ARBA" id="ARBA00000707"/>
    </source>
</evidence>
<evidence type="ECO:0000259" key="7">
    <source>
        <dbReference type="PROSITE" id="PS50802"/>
    </source>
</evidence>
<evidence type="ECO:0000256" key="4">
    <source>
        <dbReference type="ARBA" id="ARBA00022786"/>
    </source>
</evidence>
<protein>
    <recommendedName>
        <fullName evidence="2">ubiquitinyl hydrolase 1</fullName>
        <ecNumber evidence="2">3.4.19.12</ecNumber>
    </recommendedName>
</protein>
<proteinExistence type="predicted"/>
<dbReference type="InterPro" id="IPR038765">
    <property type="entry name" value="Papain-like_cys_pep_sf"/>
</dbReference>
<dbReference type="EMBL" id="JAECZO010000071">
    <property type="protein sequence ID" value="KAK7196242.1"/>
    <property type="molecule type" value="Genomic_DNA"/>
</dbReference>
<organism evidence="8 9">
    <name type="scientific">Novymonas esmeraldas</name>
    <dbReference type="NCBI Taxonomy" id="1808958"/>
    <lineage>
        <taxon>Eukaryota</taxon>
        <taxon>Discoba</taxon>
        <taxon>Euglenozoa</taxon>
        <taxon>Kinetoplastea</taxon>
        <taxon>Metakinetoplastina</taxon>
        <taxon>Trypanosomatida</taxon>
        <taxon>Trypanosomatidae</taxon>
        <taxon>Novymonas</taxon>
    </lineage>
</organism>
<evidence type="ECO:0000313" key="8">
    <source>
        <dbReference type="EMBL" id="KAK7196242.1"/>
    </source>
</evidence>
<dbReference type="GO" id="GO:0004843">
    <property type="term" value="F:cysteine-type deubiquitinase activity"/>
    <property type="evidence" value="ECO:0007669"/>
    <property type="project" value="UniProtKB-EC"/>
</dbReference>
<feature type="domain" description="OTU" evidence="7">
    <location>
        <begin position="70"/>
        <end position="267"/>
    </location>
</feature>
<sequence length="267" mass="29489">MAGSLPVEAREAQMESIRQEVAVQPLLSPSLPLDRTSTIVREMQHDDVYLAQTLSLFGASPVSSKQHTFRTIRYSRRDGNCFYRCAGFRLCELLVEHPERADAYVALLRSREASLAQLFGPFVSDFTDAVMGIVEGVAAATITSVASVYNRFTSEDGAYIVAALRYLVSAHLQEHPEEYEPFVAGLGYGTVRDYCNAEVELVDHESDNVQLAAFAAAFDVCIKVYALDRNASADVTEYTFNDGSGAHGERLVVELLYMPGHYNLLGR</sequence>
<evidence type="ECO:0000256" key="6">
    <source>
        <dbReference type="ARBA" id="ARBA00022807"/>
    </source>
</evidence>
<dbReference type="GO" id="GO:0006508">
    <property type="term" value="P:proteolysis"/>
    <property type="evidence" value="ECO:0007669"/>
    <property type="project" value="UniProtKB-KW"/>
</dbReference>
<evidence type="ECO:0000256" key="5">
    <source>
        <dbReference type="ARBA" id="ARBA00022801"/>
    </source>
</evidence>
<dbReference type="Pfam" id="PF10275">
    <property type="entry name" value="Peptidase_C65"/>
    <property type="match status" value="1"/>
</dbReference>
<dbReference type="InterPro" id="IPR019400">
    <property type="entry name" value="Peptidase_C65_otubain"/>
</dbReference>
<comment type="caution">
    <text evidence="8">The sequence shown here is derived from an EMBL/GenBank/DDBJ whole genome shotgun (WGS) entry which is preliminary data.</text>
</comment>
<comment type="catalytic activity">
    <reaction evidence="1">
        <text>Thiol-dependent hydrolysis of ester, thioester, amide, peptide and isopeptide bonds formed by the C-terminal Gly of ubiquitin (a 76-residue protein attached to proteins as an intracellular targeting signal).</text>
        <dbReference type="EC" id="3.4.19.12"/>
    </reaction>
</comment>
<dbReference type="CDD" id="cd22749">
    <property type="entry name" value="Otubain_C65"/>
    <property type="match status" value="1"/>
</dbReference>
<dbReference type="Gene3D" id="3.30.200.60">
    <property type="entry name" value="Peptidase C65 Otubain, subdomain 1"/>
    <property type="match status" value="1"/>
</dbReference>
<name>A0AAW0ESK6_9TRYP</name>
<keyword evidence="5" id="KW-0378">Hydrolase</keyword>
<keyword evidence="3" id="KW-0645">Protease</keyword>
<dbReference type="EC" id="3.4.19.12" evidence="2"/>